<dbReference type="RefSeq" id="XP_062734057.1">
    <property type="nucleotide sequence ID" value="XM_062872556.1"/>
</dbReference>
<comment type="caution">
    <text evidence="1">The sequence shown here is derived from an EMBL/GenBank/DDBJ whole genome shotgun (WGS) entry which is preliminary data.</text>
</comment>
<evidence type="ECO:0000313" key="2">
    <source>
        <dbReference type="Proteomes" id="UP001322138"/>
    </source>
</evidence>
<dbReference type="Proteomes" id="UP001322138">
    <property type="component" value="Unassembled WGS sequence"/>
</dbReference>
<evidence type="ECO:0000313" key="1">
    <source>
        <dbReference type="EMBL" id="KAK4645081.1"/>
    </source>
</evidence>
<sequence length="171" mass="20224">MSTPQQRPPPTPPKAIIFRNRGFKLFYSFPVTIHFLYITLDFCPDVGPDPYRYWPRHSSTELLTFFRRADPFLNDVDFLVAQLKWNLIEFDEPNLPADRGHRAGRLREILMDAVLDGKDIHPTVEDIISDIEREHAEEMKRWKWEYDGCRAEVLRWQAETGRRLAVPGREK</sequence>
<gene>
    <name evidence="1" type="ORF">QC761_0059340</name>
</gene>
<reference evidence="1 2" key="1">
    <citation type="journal article" date="2023" name="bioRxiv">
        <title>High-quality genome assemblies of four members of thePodospora anserinaspecies complex.</title>
        <authorList>
            <person name="Ament-Velasquez S.L."/>
            <person name="Vogan A.A."/>
            <person name="Wallerman O."/>
            <person name="Hartmann F."/>
            <person name="Gautier V."/>
            <person name="Silar P."/>
            <person name="Giraud T."/>
            <person name="Johannesson H."/>
        </authorList>
    </citation>
    <scope>NUCLEOTIDE SEQUENCE [LARGE SCALE GENOMIC DNA]</scope>
    <source>
        <strain evidence="1 2">CBS 112042</strain>
    </source>
</reference>
<name>A0ABR0FMY2_9PEZI</name>
<accession>A0ABR0FMY2</accession>
<keyword evidence="2" id="KW-1185">Reference proteome</keyword>
<dbReference type="GeneID" id="87891765"/>
<proteinExistence type="predicted"/>
<dbReference type="EMBL" id="JAFFGZ010000005">
    <property type="protein sequence ID" value="KAK4645081.1"/>
    <property type="molecule type" value="Genomic_DNA"/>
</dbReference>
<protein>
    <submittedName>
        <fullName evidence="1">Uncharacterized protein</fullName>
    </submittedName>
</protein>
<organism evidence="1 2">
    <name type="scientific">Podospora bellae-mahoneyi</name>
    <dbReference type="NCBI Taxonomy" id="2093777"/>
    <lineage>
        <taxon>Eukaryota</taxon>
        <taxon>Fungi</taxon>
        <taxon>Dikarya</taxon>
        <taxon>Ascomycota</taxon>
        <taxon>Pezizomycotina</taxon>
        <taxon>Sordariomycetes</taxon>
        <taxon>Sordariomycetidae</taxon>
        <taxon>Sordariales</taxon>
        <taxon>Podosporaceae</taxon>
        <taxon>Podospora</taxon>
    </lineage>
</organism>